<evidence type="ECO:0000313" key="2">
    <source>
        <dbReference type="EMBL" id="VFA96779.1"/>
    </source>
</evidence>
<reference evidence="2 3" key="1">
    <citation type="submission" date="2019-02" db="EMBL/GenBank/DDBJ databases">
        <authorList>
            <consortium name="Pathogen Informatics"/>
        </authorList>
    </citation>
    <scope>NUCLEOTIDE SEQUENCE [LARGE SCALE GENOMIC DNA]</scope>
    <source>
        <strain evidence="2 3">3012STDY6756504</strain>
    </source>
</reference>
<gene>
    <name evidence="2" type="ORF">NCTC10797_00534</name>
</gene>
<sequence>MTASYPELRAASRPLPARPAVIDLAGSAWPVYKLEALAAGLATLLALALILGSAQVAVLAAAAVGSLVWITGLLRAR</sequence>
<dbReference type="Proteomes" id="UP000290439">
    <property type="component" value="Chromosome"/>
</dbReference>
<feature type="transmembrane region" description="Helical" evidence="1">
    <location>
        <begin position="37"/>
        <end position="70"/>
    </location>
</feature>
<keyword evidence="1" id="KW-1133">Transmembrane helix</keyword>
<proteinExistence type="predicted"/>
<dbReference type="AlphaFoldDB" id="A0A4U8VWI8"/>
<keyword evidence="1" id="KW-0812">Transmembrane</keyword>
<keyword evidence="1" id="KW-0472">Membrane</keyword>
<evidence type="ECO:0000313" key="3">
    <source>
        <dbReference type="Proteomes" id="UP000290439"/>
    </source>
</evidence>
<organism evidence="2 3">
    <name type="scientific">Nocardia cyriacigeorgica</name>
    <dbReference type="NCBI Taxonomy" id="135487"/>
    <lineage>
        <taxon>Bacteria</taxon>
        <taxon>Bacillati</taxon>
        <taxon>Actinomycetota</taxon>
        <taxon>Actinomycetes</taxon>
        <taxon>Mycobacteriales</taxon>
        <taxon>Nocardiaceae</taxon>
        <taxon>Nocardia</taxon>
    </lineage>
</organism>
<protein>
    <submittedName>
        <fullName evidence="2">Uncharacterized protein</fullName>
    </submittedName>
</protein>
<accession>A0A4U8VWI8</accession>
<dbReference type="EMBL" id="LR215973">
    <property type="protein sequence ID" value="VFA96779.1"/>
    <property type="molecule type" value="Genomic_DNA"/>
</dbReference>
<dbReference type="RefSeq" id="WP_130915827.1">
    <property type="nucleotide sequence ID" value="NZ_JADLPI010000008.1"/>
</dbReference>
<name>A0A4U8VWI8_9NOCA</name>
<evidence type="ECO:0000256" key="1">
    <source>
        <dbReference type="SAM" id="Phobius"/>
    </source>
</evidence>